<evidence type="ECO:0000313" key="2">
    <source>
        <dbReference type="EMBL" id="KAB1214822.1"/>
    </source>
</evidence>
<proteinExistence type="predicted"/>
<dbReference type="AlphaFoldDB" id="A0A6A1VPI9"/>
<keyword evidence="3" id="KW-1185">Reference proteome</keyword>
<evidence type="ECO:0000256" key="1">
    <source>
        <dbReference type="SAM" id="MobiDB-lite"/>
    </source>
</evidence>
<reference evidence="2 3" key="1">
    <citation type="journal article" date="2019" name="Plant Biotechnol. J.">
        <title>The red bayberry genome and genetic basis of sex determination.</title>
        <authorList>
            <person name="Jia H.M."/>
            <person name="Jia H.J."/>
            <person name="Cai Q.L."/>
            <person name="Wang Y."/>
            <person name="Zhao H.B."/>
            <person name="Yang W.F."/>
            <person name="Wang G.Y."/>
            <person name="Li Y.H."/>
            <person name="Zhan D.L."/>
            <person name="Shen Y.T."/>
            <person name="Niu Q.F."/>
            <person name="Chang L."/>
            <person name="Qiu J."/>
            <person name="Zhao L."/>
            <person name="Xie H.B."/>
            <person name="Fu W.Y."/>
            <person name="Jin J."/>
            <person name="Li X.W."/>
            <person name="Jiao Y."/>
            <person name="Zhou C.C."/>
            <person name="Tu T."/>
            <person name="Chai C.Y."/>
            <person name="Gao J.L."/>
            <person name="Fan L.J."/>
            <person name="van de Weg E."/>
            <person name="Wang J.Y."/>
            <person name="Gao Z.S."/>
        </authorList>
    </citation>
    <scope>NUCLEOTIDE SEQUENCE [LARGE SCALE GENOMIC DNA]</scope>
    <source>
        <tissue evidence="2">Leaves</tissue>
    </source>
</reference>
<dbReference type="Proteomes" id="UP000516437">
    <property type="component" value="Chromosome 5"/>
</dbReference>
<name>A0A6A1VPI9_9ROSI</name>
<dbReference type="EMBL" id="RXIC02000023">
    <property type="protein sequence ID" value="KAB1214822.1"/>
    <property type="molecule type" value="Genomic_DNA"/>
</dbReference>
<accession>A0A6A1VPI9</accession>
<evidence type="ECO:0000313" key="3">
    <source>
        <dbReference type="Proteomes" id="UP000516437"/>
    </source>
</evidence>
<protein>
    <submittedName>
        <fullName evidence="2">Uncharacterized protein</fullName>
    </submittedName>
</protein>
<feature type="compositionally biased region" description="Acidic residues" evidence="1">
    <location>
        <begin position="71"/>
        <end position="84"/>
    </location>
</feature>
<gene>
    <name evidence="2" type="ORF">CJ030_MR5G018788</name>
</gene>
<organism evidence="2 3">
    <name type="scientific">Morella rubra</name>
    <name type="common">Chinese bayberry</name>
    <dbReference type="NCBI Taxonomy" id="262757"/>
    <lineage>
        <taxon>Eukaryota</taxon>
        <taxon>Viridiplantae</taxon>
        <taxon>Streptophyta</taxon>
        <taxon>Embryophyta</taxon>
        <taxon>Tracheophyta</taxon>
        <taxon>Spermatophyta</taxon>
        <taxon>Magnoliopsida</taxon>
        <taxon>eudicotyledons</taxon>
        <taxon>Gunneridae</taxon>
        <taxon>Pentapetalae</taxon>
        <taxon>rosids</taxon>
        <taxon>fabids</taxon>
        <taxon>Fagales</taxon>
        <taxon>Myricaceae</taxon>
        <taxon>Morella</taxon>
    </lineage>
</organism>
<comment type="caution">
    <text evidence="2">The sequence shown here is derived from an EMBL/GenBank/DDBJ whole genome shotgun (WGS) entry which is preliminary data.</text>
</comment>
<sequence length="84" mass="9174">MVEAFKPLTERSSSSASVQSTLVANQEVLKLDLMKLVADVGLIRKHLKLMKSSIDGSQEDPLDSAATAANVEEEDVKEEDVEEE</sequence>
<feature type="region of interest" description="Disordered" evidence="1">
    <location>
        <begin position="53"/>
        <end position="84"/>
    </location>
</feature>